<keyword evidence="2 5" id="KW-0812">Transmembrane</keyword>
<dbReference type="InterPro" id="IPR006479">
    <property type="entry name" value="Holin"/>
</dbReference>
<evidence type="ECO:0000256" key="4">
    <source>
        <dbReference type="ARBA" id="ARBA00023136"/>
    </source>
</evidence>
<comment type="subcellular location">
    <subcellularLocation>
        <location evidence="1">Membrane</location>
    </subcellularLocation>
</comment>
<dbReference type="Proteomes" id="UP000293846">
    <property type="component" value="Unassembled WGS sequence"/>
</dbReference>
<dbReference type="AlphaFoldDB" id="A0A4R1B2H1"/>
<evidence type="ECO:0000313" key="6">
    <source>
        <dbReference type="EMBL" id="TCJ04080.1"/>
    </source>
</evidence>
<keyword evidence="3 5" id="KW-1133">Transmembrane helix</keyword>
<name>A0A4R1B2H1_9BACI</name>
<accession>A0A4R1B2H1</accession>
<feature type="transmembrane region" description="Helical" evidence="5">
    <location>
        <begin position="37"/>
        <end position="58"/>
    </location>
</feature>
<proteinExistence type="predicted"/>
<reference evidence="6 7" key="1">
    <citation type="submission" date="2019-03" db="EMBL/GenBank/DDBJ databases">
        <authorList>
            <person name="Jensen L."/>
            <person name="Storgaard J."/>
            <person name="Sulaj E."/>
            <person name="Schramm A."/>
            <person name="Marshall I.P.G."/>
        </authorList>
    </citation>
    <scope>NUCLEOTIDE SEQUENCE [LARGE SCALE GENOMIC DNA]</scope>
    <source>
        <strain evidence="6 7">2017H2G3</strain>
    </source>
</reference>
<dbReference type="Pfam" id="PF04688">
    <property type="entry name" value="Holin_SPP1"/>
    <property type="match status" value="1"/>
</dbReference>
<protein>
    <submittedName>
        <fullName evidence="6">PTS mannose transporter subunit IID</fullName>
    </submittedName>
</protein>
<evidence type="ECO:0000256" key="3">
    <source>
        <dbReference type="ARBA" id="ARBA00022989"/>
    </source>
</evidence>
<comment type="caution">
    <text evidence="6">The sequence shown here is derived from an EMBL/GenBank/DDBJ whole genome shotgun (WGS) entry which is preliminary data.</text>
</comment>
<keyword evidence="7" id="KW-1185">Reference proteome</keyword>
<organism evidence="6 7">
    <name type="scientific">Cytobacillus praedii</name>
    <dbReference type="NCBI Taxonomy" id="1742358"/>
    <lineage>
        <taxon>Bacteria</taxon>
        <taxon>Bacillati</taxon>
        <taxon>Bacillota</taxon>
        <taxon>Bacilli</taxon>
        <taxon>Bacillales</taxon>
        <taxon>Bacillaceae</taxon>
        <taxon>Cytobacillus</taxon>
    </lineage>
</organism>
<keyword evidence="4 5" id="KW-0472">Membrane</keyword>
<dbReference type="GO" id="GO:0016020">
    <property type="term" value="C:membrane"/>
    <property type="evidence" value="ECO:0007669"/>
    <property type="project" value="UniProtKB-SubCell"/>
</dbReference>
<evidence type="ECO:0000256" key="2">
    <source>
        <dbReference type="ARBA" id="ARBA00022692"/>
    </source>
</evidence>
<evidence type="ECO:0000256" key="1">
    <source>
        <dbReference type="ARBA" id="ARBA00004370"/>
    </source>
</evidence>
<dbReference type="STRING" id="1742358.GCA_001439605_03211"/>
<evidence type="ECO:0000313" key="7">
    <source>
        <dbReference type="Proteomes" id="UP000293846"/>
    </source>
</evidence>
<evidence type="ECO:0000256" key="5">
    <source>
        <dbReference type="SAM" id="Phobius"/>
    </source>
</evidence>
<dbReference type="OrthoDB" id="2940813at2"/>
<sequence>MIMKKDIATLIGGFLTALFFFFGTIGISFEWFTQDSINAFVVLISAAIAVGINLYAVYKNTYALTKKAKLQKEVLERHNLK</sequence>
<feature type="transmembrane region" description="Helical" evidence="5">
    <location>
        <begin position="7"/>
        <end position="31"/>
    </location>
</feature>
<gene>
    <name evidence="6" type="ORF">E0Y62_11595</name>
</gene>
<dbReference type="EMBL" id="SJTH01000011">
    <property type="protein sequence ID" value="TCJ04080.1"/>
    <property type="molecule type" value="Genomic_DNA"/>
</dbReference>